<protein>
    <submittedName>
        <fullName evidence="1">Uncharacterized protein</fullName>
    </submittedName>
</protein>
<dbReference type="Proteomes" id="UP000243207">
    <property type="component" value="Chromosome I"/>
</dbReference>
<name>A0A1H1VTF8_9GAMM</name>
<sequence length="72" mass="7796">MLIQGIDGPATLNRCGARRGVATRGTDEAPGGRLFSEMGLGVFSQRRAWNALQMDVHTMGEVFETFGQISKP</sequence>
<evidence type="ECO:0000313" key="2">
    <source>
        <dbReference type="Proteomes" id="UP000243207"/>
    </source>
</evidence>
<keyword evidence="2" id="KW-1185">Reference proteome</keyword>
<gene>
    <name evidence="1" type="ORF">SAMN05216421_2374</name>
</gene>
<organism evidence="1 2">
    <name type="scientific">Halopseudomonas xinjiangensis</name>
    <dbReference type="NCBI Taxonomy" id="487184"/>
    <lineage>
        <taxon>Bacteria</taxon>
        <taxon>Pseudomonadati</taxon>
        <taxon>Pseudomonadota</taxon>
        <taxon>Gammaproteobacteria</taxon>
        <taxon>Pseudomonadales</taxon>
        <taxon>Pseudomonadaceae</taxon>
        <taxon>Halopseudomonas</taxon>
    </lineage>
</organism>
<dbReference type="EMBL" id="LT629736">
    <property type="protein sequence ID" value="SDS87329.1"/>
    <property type="molecule type" value="Genomic_DNA"/>
</dbReference>
<accession>A0A1H1VTF8</accession>
<reference evidence="2" key="1">
    <citation type="submission" date="2016-10" db="EMBL/GenBank/DDBJ databases">
        <authorList>
            <person name="Varghese N."/>
            <person name="Submissions S."/>
        </authorList>
    </citation>
    <scope>NUCLEOTIDE SEQUENCE [LARGE SCALE GENOMIC DNA]</scope>
    <source>
        <strain evidence="2">NRRL B-51270</strain>
    </source>
</reference>
<proteinExistence type="predicted"/>
<evidence type="ECO:0000313" key="1">
    <source>
        <dbReference type="EMBL" id="SDS87329.1"/>
    </source>
</evidence>
<dbReference type="AlphaFoldDB" id="A0A1H1VTF8"/>